<reference evidence="4" key="1">
    <citation type="journal article" date="2019" name="Int. J. Syst. Evol. Microbiol.">
        <title>The Global Catalogue of Microorganisms (GCM) 10K type strain sequencing project: providing services to taxonomists for standard genome sequencing and annotation.</title>
        <authorList>
            <consortium name="The Broad Institute Genomics Platform"/>
            <consortium name="The Broad Institute Genome Sequencing Center for Infectious Disease"/>
            <person name="Wu L."/>
            <person name="Ma J."/>
        </authorList>
    </citation>
    <scope>NUCLEOTIDE SEQUENCE [LARGE SCALE GENOMIC DNA]</scope>
    <source>
        <strain evidence="4">JCM 32105</strain>
    </source>
</reference>
<feature type="domain" description="Peptidase M20 dimerisation" evidence="2">
    <location>
        <begin position="194"/>
        <end position="287"/>
    </location>
</feature>
<dbReference type="NCBIfam" id="TIGR01891">
    <property type="entry name" value="amidohydrolases"/>
    <property type="match status" value="1"/>
</dbReference>
<gene>
    <name evidence="3" type="ORF">GCM10023093_19010</name>
</gene>
<comment type="caution">
    <text evidence="3">The sequence shown here is derived from an EMBL/GenBank/DDBJ whole genome shotgun (WGS) entry which is preliminary data.</text>
</comment>
<dbReference type="CDD" id="cd03886">
    <property type="entry name" value="M20_Acy1"/>
    <property type="match status" value="1"/>
</dbReference>
<dbReference type="PANTHER" id="PTHR11014">
    <property type="entry name" value="PEPTIDASE M20 FAMILY MEMBER"/>
    <property type="match status" value="1"/>
</dbReference>
<dbReference type="PIRSF" id="PIRSF005962">
    <property type="entry name" value="Pept_M20D_amidohydro"/>
    <property type="match status" value="1"/>
</dbReference>
<dbReference type="InterPro" id="IPR036264">
    <property type="entry name" value="Bact_exopeptidase_dim_dom"/>
</dbReference>
<dbReference type="InterPro" id="IPR002933">
    <property type="entry name" value="Peptidase_M20"/>
</dbReference>
<dbReference type="InterPro" id="IPR017439">
    <property type="entry name" value="Amidohydrolase"/>
</dbReference>
<protein>
    <submittedName>
        <fullName evidence="3">M20 family metallopeptidase</fullName>
    </submittedName>
</protein>
<dbReference type="PANTHER" id="PTHR11014:SF63">
    <property type="entry name" value="METALLOPEPTIDASE, PUTATIVE (AFU_ORTHOLOGUE AFUA_6G09600)-RELATED"/>
    <property type="match status" value="1"/>
</dbReference>
<dbReference type="Pfam" id="PF07687">
    <property type="entry name" value="M20_dimer"/>
    <property type="match status" value="1"/>
</dbReference>
<organism evidence="3 4">
    <name type="scientific">Nemorincola caseinilytica</name>
    <dbReference type="NCBI Taxonomy" id="2054315"/>
    <lineage>
        <taxon>Bacteria</taxon>
        <taxon>Pseudomonadati</taxon>
        <taxon>Bacteroidota</taxon>
        <taxon>Chitinophagia</taxon>
        <taxon>Chitinophagales</taxon>
        <taxon>Chitinophagaceae</taxon>
        <taxon>Nemorincola</taxon>
    </lineage>
</organism>
<dbReference type="Pfam" id="PF01546">
    <property type="entry name" value="Peptidase_M20"/>
    <property type="match status" value="1"/>
</dbReference>
<name>A0ABP8NHF3_9BACT</name>
<accession>A0ABP8NHF3</accession>
<evidence type="ECO:0000259" key="2">
    <source>
        <dbReference type="Pfam" id="PF07687"/>
    </source>
</evidence>
<keyword evidence="1" id="KW-0378">Hydrolase</keyword>
<dbReference type="EMBL" id="BAABFA010000011">
    <property type="protein sequence ID" value="GAA4465933.1"/>
    <property type="molecule type" value="Genomic_DNA"/>
</dbReference>
<dbReference type="Gene3D" id="3.40.630.10">
    <property type="entry name" value="Zn peptidases"/>
    <property type="match status" value="1"/>
</dbReference>
<dbReference type="InterPro" id="IPR011650">
    <property type="entry name" value="Peptidase_M20_dimer"/>
</dbReference>
<keyword evidence="4" id="KW-1185">Reference proteome</keyword>
<dbReference type="RefSeq" id="WP_345082171.1">
    <property type="nucleotide sequence ID" value="NZ_BAABFA010000011.1"/>
</dbReference>
<dbReference type="Gene3D" id="3.30.70.360">
    <property type="match status" value="1"/>
</dbReference>
<dbReference type="SUPFAM" id="SSF53187">
    <property type="entry name" value="Zn-dependent exopeptidases"/>
    <property type="match status" value="1"/>
</dbReference>
<dbReference type="Proteomes" id="UP001500067">
    <property type="component" value="Unassembled WGS sequence"/>
</dbReference>
<dbReference type="SUPFAM" id="SSF55031">
    <property type="entry name" value="Bacterial exopeptidase dimerisation domain"/>
    <property type="match status" value="1"/>
</dbReference>
<evidence type="ECO:0000313" key="4">
    <source>
        <dbReference type="Proteomes" id="UP001500067"/>
    </source>
</evidence>
<evidence type="ECO:0000256" key="1">
    <source>
        <dbReference type="ARBA" id="ARBA00022801"/>
    </source>
</evidence>
<proteinExistence type="predicted"/>
<sequence>MTIKEKIQAKAAEYYPEVQTIRHHIHSHPELSFQEHETSAYVAACLDKLGITDRRTVAGTGIVALIKGRNPGKRCIALRADMDALPIQEENETEYRSQNAGVMHACGHDVHTSCLLGAAHILHHLRDEWEGTVKLIFQPGEEKHPGGASLMIADGALEAPRPDAIFALHVYPHMPTGTTGFRAGQYMASADEIYITIEGKGGHAALPHQTVDPIAISALVITGLQQVISRRSNPLIPSVLTFGRIAGGFATNVIPGKVEILGTFRAMDEKWRYEAHKLIKDFTEQTCAAYGAKATVEIPIGYPMLFNDVPLTQKATKWAEDYMGKENVHELDMRMAAEDFSFYTLHMPGCFFRIGTNRDDKEFLAPVHNPRFDINEPSMETGMGMMAWCAIQALGNE</sequence>
<evidence type="ECO:0000313" key="3">
    <source>
        <dbReference type="EMBL" id="GAA4465933.1"/>
    </source>
</evidence>